<protein>
    <submittedName>
        <fullName evidence="2">LON peptidase substrate-binding domain-containing protein</fullName>
    </submittedName>
</protein>
<dbReference type="RefSeq" id="WP_345294329.1">
    <property type="nucleotide sequence ID" value="NZ_BAABJY010000001.1"/>
</dbReference>
<dbReference type="SMART" id="SM00464">
    <property type="entry name" value="LON"/>
    <property type="match status" value="1"/>
</dbReference>
<dbReference type="Proteomes" id="UP001501323">
    <property type="component" value="Unassembled WGS sequence"/>
</dbReference>
<proteinExistence type="predicted"/>
<dbReference type="PANTHER" id="PTHR46732:SF8">
    <property type="entry name" value="ATP-DEPENDENT PROTEASE LA (LON) DOMAIN PROTEIN"/>
    <property type="match status" value="1"/>
</dbReference>
<evidence type="ECO:0000313" key="3">
    <source>
        <dbReference type="Proteomes" id="UP001501323"/>
    </source>
</evidence>
<dbReference type="SUPFAM" id="SSF88697">
    <property type="entry name" value="PUA domain-like"/>
    <property type="match status" value="1"/>
</dbReference>
<dbReference type="Pfam" id="PF02190">
    <property type="entry name" value="LON_substr_bdg"/>
    <property type="match status" value="1"/>
</dbReference>
<name>A0ABP9DUQ7_9GAMM</name>
<dbReference type="InterPro" id="IPR003111">
    <property type="entry name" value="Lon_prtase_N"/>
</dbReference>
<gene>
    <name evidence="2" type="ORF">GCM10023332_09410</name>
</gene>
<dbReference type="EMBL" id="BAABJY010000001">
    <property type="protein sequence ID" value="GAA4859588.1"/>
    <property type="molecule type" value="Genomic_DNA"/>
</dbReference>
<dbReference type="Gene3D" id="1.10.4060.10">
    <property type="entry name" value="BPP1347 like domain"/>
    <property type="match status" value="1"/>
</dbReference>
<dbReference type="InterPro" id="IPR046336">
    <property type="entry name" value="Lon_prtase_N_sf"/>
</dbReference>
<dbReference type="PANTHER" id="PTHR46732">
    <property type="entry name" value="ATP-DEPENDENT PROTEASE LA (LON) DOMAIN PROTEIN"/>
    <property type="match status" value="1"/>
</dbReference>
<reference evidence="3" key="1">
    <citation type="journal article" date="2019" name="Int. J. Syst. Evol. Microbiol.">
        <title>The Global Catalogue of Microorganisms (GCM) 10K type strain sequencing project: providing services to taxonomists for standard genome sequencing and annotation.</title>
        <authorList>
            <consortium name="The Broad Institute Genomics Platform"/>
            <consortium name="The Broad Institute Genome Sequencing Center for Infectious Disease"/>
            <person name="Wu L."/>
            <person name="Ma J."/>
        </authorList>
    </citation>
    <scope>NUCLEOTIDE SEQUENCE [LARGE SCALE GENOMIC DNA]</scope>
    <source>
        <strain evidence="3">JCM 18392</strain>
    </source>
</reference>
<evidence type="ECO:0000313" key="2">
    <source>
        <dbReference type="EMBL" id="GAA4859588.1"/>
    </source>
</evidence>
<dbReference type="InterPro" id="IPR015947">
    <property type="entry name" value="PUA-like_sf"/>
</dbReference>
<feature type="domain" description="Lon N-terminal" evidence="1">
    <location>
        <begin position="4"/>
        <end position="195"/>
    </location>
</feature>
<dbReference type="Gene3D" id="2.30.130.40">
    <property type="entry name" value="LON domain-like"/>
    <property type="match status" value="1"/>
</dbReference>
<evidence type="ECO:0000259" key="1">
    <source>
        <dbReference type="PROSITE" id="PS51787"/>
    </source>
</evidence>
<accession>A0ABP9DUQ7</accession>
<keyword evidence="3" id="KW-1185">Reference proteome</keyword>
<dbReference type="PROSITE" id="PS51787">
    <property type="entry name" value="LON_N"/>
    <property type="match status" value="1"/>
</dbReference>
<organism evidence="2 3">
    <name type="scientific">Luteimonas vadosa</name>
    <dbReference type="NCBI Taxonomy" id="1165507"/>
    <lineage>
        <taxon>Bacteria</taxon>
        <taxon>Pseudomonadati</taxon>
        <taxon>Pseudomonadota</taxon>
        <taxon>Gammaproteobacteria</taxon>
        <taxon>Lysobacterales</taxon>
        <taxon>Lysobacteraceae</taxon>
        <taxon>Luteimonas</taxon>
    </lineage>
</organism>
<sequence length="196" mass="21689">MPDTHSLALFPLQTVLMPGSTLGLRIFEPRYLDLVRDCGRNGDGFGICLVLEGNETGAPAVPVAFGTEARIEDFGTSDDGLLTLRVRGTRRFRVLRTRVRDNGLLVGDVEWRADDAVLPVQPQHALLATLLQRIVDKTGTSELGIDEECYDDTAWVGWRLAEILPLSDHQRQALLQEDDPLQRMEQLLGLIGSDAI</sequence>
<comment type="caution">
    <text evidence="2">The sequence shown here is derived from an EMBL/GenBank/DDBJ whole genome shotgun (WGS) entry which is preliminary data.</text>
</comment>